<feature type="region of interest" description="Disordered" evidence="2">
    <location>
        <begin position="287"/>
        <end position="320"/>
    </location>
</feature>
<reference evidence="3 4" key="1">
    <citation type="submission" date="2024-10" db="EMBL/GenBank/DDBJ databases">
        <title>Updated reference genomes for cyclostephanoid diatoms.</title>
        <authorList>
            <person name="Roberts W.R."/>
            <person name="Alverson A.J."/>
        </authorList>
    </citation>
    <scope>NUCLEOTIDE SEQUENCE [LARGE SCALE GENOMIC DNA]</scope>
    <source>
        <strain evidence="3 4">AJA228-03</strain>
    </source>
</reference>
<evidence type="ECO:0000313" key="4">
    <source>
        <dbReference type="Proteomes" id="UP001530377"/>
    </source>
</evidence>
<evidence type="ECO:0000256" key="2">
    <source>
        <dbReference type="SAM" id="MobiDB-lite"/>
    </source>
</evidence>
<evidence type="ECO:0000256" key="1">
    <source>
        <dbReference type="SAM" id="Coils"/>
    </source>
</evidence>
<keyword evidence="1" id="KW-0175">Coiled coil</keyword>
<feature type="region of interest" description="Disordered" evidence="2">
    <location>
        <begin position="68"/>
        <end position="87"/>
    </location>
</feature>
<comment type="caution">
    <text evidence="3">The sequence shown here is derived from an EMBL/GenBank/DDBJ whole genome shotgun (WGS) entry which is preliminary data.</text>
</comment>
<protein>
    <submittedName>
        <fullName evidence="3">Uncharacterized protein</fullName>
    </submittedName>
</protein>
<feature type="compositionally biased region" description="Polar residues" evidence="2">
    <location>
        <begin position="294"/>
        <end position="317"/>
    </location>
</feature>
<proteinExistence type="predicted"/>
<evidence type="ECO:0000313" key="3">
    <source>
        <dbReference type="EMBL" id="KAL3817239.1"/>
    </source>
</evidence>
<gene>
    <name evidence="3" type="ORF">ACHAXA_009526</name>
</gene>
<name>A0ABD3RYC2_9STRA</name>
<feature type="region of interest" description="Disordered" evidence="2">
    <location>
        <begin position="431"/>
        <end position="459"/>
    </location>
</feature>
<feature type="coiled-coil region" evidence="1">
    <location>
        <begin position="226"/>
        <end position="274"/>
    </location>
</feature>
<feature type="region of interest" description="Disordered" evidence="2">
    <location>
        <begin position="163"/>
        <end position="211"/>
    </location>
</feature>
<dbReference type="Proteomes" id="UP001530377">
    <property type="component" value="Unassembled WGS sequence"/>
</dbReference>
<sequence length="580" mass="64693">MPLVRVPVGGSGAETLDTFDVAEMTCNQNAPRQWSSHQAAVGKPTAAAATTLRLAKTYKSTCIPTSAETDDLTSIDSSSGMKSEETDRFDNFTPLYDAMDNLDEMQHDPRNPFNKNPNTRRFGGVDYIPEEDEISLSTMDDSLNHSVQQLSLPYQNISRSNSLQQVHQCQNRSHRYRQRHSPSISSDLDDCSVSSYQSESTRKGRTSDNRSLSQLEAQVAKISFELATTKASLDELRLENRRLNIDKSALSNDIKVLKEQNEHLHIKIEKLEKEKILRSIEGTKSSARIDRESQSTWGGASVSGNTLTGDNGTSAASSHRELSDLVTGSLEIPFRVPDSNYRIRPKRSTSFASFDEFSYCGDFNNDSAHSIVFGDIDIHWDNLRGMDAVVDGAQEMTQAGRVSLLNMIRVGKRPSVGEMTNQIQEACILSQSDGKSTDTNEEALTSTGLLPSSEDDDHRNVVEDKDIGSYPQGNDCNDEDPFATWSAPGDRKRLEPELNWLQRGLRFGRERKTPQRHRQSDDVDISFDSRNDGKYNNGIIVPSSENEKYTSFADNISVTSDSSEHDKKGFGLFKGFGRRR</sequence>
<dbReference type="AlphaFoldDB" id="A0ABD3RYC2"/>
<feature type="region of interest" description="Disordered" evidence="2">
    <location>
        <begin position="510"/>
        <end position="529"/>
    </location>
</feature>
<feature type="compositionally biased region" description="Polar residues" evidence="2">
    <location>
        <begin position="181"/>
        <end position="199"/>
    </location>
</feature>
<accession>A0ABD3RYC2</accession>
<organism evidence="3 4">
    <name type="scientific">Cyclostephanos tholiformis</name>
    <dbReference type="NCBI Taxonomy" id="382380"/>
    <lineage>
        <taxon>Eukaryota</taxon>
        <taxon>Sar</taxon>
        <taxon>Stramenopiles</taxon>
        <taxon>Ochrophyta</taxon>
        <taxon>Bacillariophyta</taxon>
        <taxon>Coscinodiscophyceae</taxon>
        <taxon>Thalassiosirophycidae</taxon>
        <taxon>Stephanodiscales</taxon>
        <taxon>Stephanodiscaceae</taxon>
        <taxon>Cyclostephanos</taxon>
    </lineage>
</organism>
<dbReference type="EMBL" id="JALLPB020000113">
    <property type="protein sequence ID" value="KAL3817239.1"/>
    <property type="molecule type" value="Genomic_DNA"/>
</dbReference>
<keyword evidence="4" id="KW-1185">Reference proteome</keyword>